<proteinExistence type="predicted"/>
<accession>A0A6N8G1R1</accession>
<sequence>MAVIDGQEAAINGSINLSFLIAGANSLEVYQGQLGELLLLKLEGEITLIGSINDCSLSTSSDLSYFQGYYAGILQNQINGFVNPRIGEFHNYLSRFARFFGENAAQTATHLIIRKSDLPLITPSSNNTAESLVIALLLRVKDYESNDSISRISVELFKQEFIVKNNVTLLQSIILVNFRVTAQYLYLEITNADVSITPNNILG</sequence>
<dbReference type="OrthoDB" id="488854at2"/>
<protein>
    <submittedName>
        <fullName evidence="1">Uncharacterized protein</fullName>
    </submittedName>
</protein>
<reference evidence="1 2" key="1">
    <citation type="journal article" date="2019" name="Front. Microbiol.">
        <title>Genomic Features for Desiccation Tolerance and Sugar Biosynthesis in the Extremophile Gloeocapsopsis sp. UTEX B3054.</title>
        <authorList>
            <person name="Urrejola C."/>
            <person name="Alcorta J."/>
            <person name="Salas L."/>
            <person name="Vasquez M."/>
            <person name="Polz M.F."/>
            <person name="Vicuna R."/>
            <person name="Diez B."/>
        </authorList>
    </citation>
    <scope>NUCLEOTIDE SEQUENCE [LARGE SCALE GENOMIC DNA]</scope>
    <source>
        <strain evidence="1 2">1H9</strain>
    </source>
</reference>
<dbReference type="Proteomes" id="UP000441797">
    <property type="component" value="Unassembled WGS sequence"/>
</dbReference>
<dbReference type="EMBL" id="NAPY01000075">
    <property type="protein sequence ID" value="MUL39340.1"/>
    <property type="molecule type" value="Genomic_DNA"/>
</dbReference>
<gene>
    <name evidence="1" type="ORF">BWI75_24395</name>
</gene>
<keyword evidence="2" id="KW-1185">Reference proteome</keyword>
<name>A0A6N8G1R1_9CHRO</name>
<evidence type="ECO:0000313" key="2">
    <source>
        <dbReference type="Proteomes" id="UP000441797"/>
    </source>
</evidence>
<evidence type="ECO:0000313" key="1">
    <source>
        <dbReference type="EMBL" id="MUL39340.1"/>
    </source>
</evidence>
<organism evidence="1 2">
    <name type="scientific">Gloeocapsopsis dulcis AAB1 = 1H9</name>
    <dbReference type="NCBI Taxonomy" id="1433147"/>
    <lineage>
        <taxon>Bacteria</taxon>
        <taxon>Bacillati</taxon>
        <taxon>Cyanobacteriota</taxon>
        <taxon>Cyanophyceae</taxon>
        <taxon>Oscillatoriophycideae</taxon>
        <taxon>Chroococcales</taxon>
        <taxon>Chroococcaceae</taxon>
        <taxon>Gloeocapsopsis</taxon>
        <taxon>Gloeocapsopsis dulcis</taxon>
    </lineage>
</organism>
<dbReference type="AlphaFoldDB" id="A0A6N8G1R1"/>
<comment type="caution">
    <text evidence="1">The sequence shown here is derived from an EMBL/GenBank/DDBJ whole genome shotgun (WGS) entry which is preliminary data.</text>
</comment>
<dbReference type="RefSeq" id="WP_105219487.1">
    <property type="nucleotide sequence ID" value="NZ_CAWNSU010000038.1"/>
</dbReference>